<feature type="region of interest" description="Disordered" evidence="1">
    <location>
        <begin position="20"/>
        <end position="46"/>
    </location>
</feature>
<proteinExistence type="predicted"/>
<sequence length="89" mass="9431">MIMAVICAAPALAKADEAAKVPVAATASTTGPEPTQPTSRAQAEDDQVICRAERSLGSNRIQRVCRSAEQVRREREAARQALEKRGVGG</sequence>
<name>A0A562M1Z0_9GAMM</name>
<dbReference type="RefSeq" id="WP_158636267.1">
    <property type="nucleotide sequence ID" value="NZ_VLKP01000002.1"/>
</dbReference>
<dbReference type="Proteomes" id="UP000316471">
    <property type="component" value="Unassembled WGS sequence"/>
</dbReference>
<evidence type="ECO:0000313" key="2">
    <source>
        <dbReference type="EMBL" id="TWI13621.1"/>
    </source>
</evidence>
<evidence type="ECO:0000313" key="3">
    <source>
        <dbReference type="Proteomes" id="UP000316471"/>
    </source>
</evidence>
<feature type="compositionally biased region" description="Polar residues" evidence="1">
    <location>
        <begin position="26"/>
        <end position="41"/>
    </location>
</feature>
<dbReference type="EMBL" id="VLKP01000002">
    <property type="protein sequence ID" value="TWI13621.1"/>
    <property type="molecule type" value="Genomic_DNA"/>
</dbReference>
<organism evidence="2 3">
    <name type="scientific">Aerolutibacter ruishenii</name>
    <dbReference type="NCBI Taxonomy" id="686800"/>
    <lineage>
        <taxon>Bacteria</taxon>
        <taxon>Pseudomonadati</taxon>
        <taxon>Pseudomonadota</taxon>
        <taxon>Gammaproteobacteria</taxon>
        <taxon>Lysobacterales</taxon>
        <taxon>Lysobacteraceae</taxon>
        <taxon>Aerolutibacter</taxon>
    </lineage>
</organism>
<evidence type="ECO:0000256" key="1">
    <source>
        <dbReference type="SAM" id="MobiDB-lite"/>
    </source>
</evidence>
<gene>
    <name evidence="2" type="ORF">IP93_00784</name>
</gene>
<comment type="caution">
    <text evidence="2">The sequence shown here is derived from an EMBL/GenBank/DDBJ whole genome shotgun (WGS) entry which is preliminary data.</text>
</comment>
<reference evidence="2 3" key="1">
    <citation type="journal article" date="2015" name="Stand. Genomic Sci.">
        <title>Genomic Encyclopedia of Bacterial and Archaeal Type Strains, Phase III: the genomes of soil and plant-associated and newly described type strains.</title>
        <authorList>
            <person name="Whitman W.B."/>
            <person name="Woyke T."/>
            <person name="Klenk H.P."/>
            <person name="Zhou Y."/>
            <person name="Lilburn T.G."/>
            <person name="Beck B.J."/>
            <person name="De Vos P."/>
            <person name="Vandamme P."/>
            <person name="Eisen J.A."/>
            <person name="Garrity G."/>
            <person name="Hugenholtz P."/>
            <person name="Kyrpides N.C."/>
        </authorList>
    </citation>
    <scope>NUCLEOTIDE SEQUENCE [LARGE SCALE GENOMIC DNA]</scope>
    <source>
        <strain evidence="2 3">CGMCC 1.10136</strain>
    </source>
</reference>
<accession>A0A562M1Z0</accession>
<keyword evidence="3" id="KW-1185">Reference proteome</keyword>
<dbReference type="AlphaFoldDB" id="A0A562M1Z0"/>
<protein>
    <submittedName>
        <fullName evidence="2">Uncharacterized protein</fullName>
    </submittedName>
</protein>